<dbReference type="AlphaFoldDB" id="A0A2X0MKJ7"/>
<dbReference type="Pfam" id="PF26544">
    <property type="entry name" value="Mdm12"/>
    <property type="match status" value="2"/>
</dbReference>
<comment type="subcellular location">
    <subcellularLocation>
        <location evidence="1">Membrane</location>
    </subcellularLocation>
    <subcellularLocation>
        <location evidence="9">Mitochondrion outer membrane</location>
        <topology evidence="9">Peripheral membrane protein</topology>
        <orientation evidence="9">Cytoplasmic side</orientation>
    </subcellularLocation>
    <subcellularLocation>
        <location evidence="9">Endoplasmic reticulum membrane</location>
        <topology evidence="9">Peripheral membrane protein</topology>
        <orientation evidence="9">Cytoplasmic side</orientation>
    </subcellularLocation>
    <text evidence="9">The ERMES/MDM complex localizes to a few discrete foci (around 10 per single cell), that represent mitochondria-endoplasmic reticulum junctions. These foci are often found next to mtDNA nucleoids.</text>
</comment>
<keyword evidence="4 9" id="KW-0256">Endoplasmic reticulum</keyword>
<comment type="similarity">
    <text evidence="9">Belongs to the MDM12 family.</text>
</comment>
<dbReference type="Proteomes" id="UP000249464">
    <property type="component" value="Unassembled WGS sequence"/>
</dbReference>
<keyword evidence="7 9" id="KW-0496">Mitochondrion</keyword>
<comment type="subunit">
    <text evidence="9">Component of the ER-mitochondria encounter structure (ERMES) or MDM complex, composed of MMM1, MDM10, MDM12 and MDM34. A MMM1 homodimer associates with one molecule of MDM12 on each side in a pairwise head-to-tail manner, and the SMP-LTD domains of MMM1 and MDM12 generate a continuous hydrophobic tunnel for phospholipid trafficking.</text>
</comment>
<dbReference type="GO" id="GO:0008289">
    <property type="term" value="F:lipid binding"/>
    <property type="evidence" value="ECO:0007669"/>
    <property type="project" value="UniProtKB-KW"/>
</dbReference>
<evidence type="ECO:0000256" key="10">
    <source>
        <dbReference type="SAM" id="MobiDB-lite"/>
    </source>
</evidence>
<dbReference type="GO" id="GO:1990456">
    <property type="term" value="P:mitochondrion-endoplasmic reticulum membrane tethering"/>
    <property type="evidence" value="ECO:0007669"/>
    <property type="project" value="TreeGrafter"/>
</dbReference>
<feature type="compositionally biased region" description="Polar residues" evidence="10">
    <location>
        <begin position="138"/>
        <end position="148"/>
    </location>
</feature>
<name>A0A2X0MKJ7_9BASI</name>
<feature type="compositionally biased region" description="Basic and acidic residues" evidence="10">
    <location>
        <begin position="85"/>
        <end position="107"/>
    </location>
</feature>
<dbReference type="GO" id="GO:0045040">
    <property type="term" value="P:protein insertion into mitochondrial outer membrane"/>
    <property type="evidence" value="ECO:0007669"/>
    <property type="project" value="UniProtKB-UniRule"/>
</dbReference>
<evidence type="ECO:0000256" key="3">
    <source>
        <dbReference type="ARBA" id="ARBA00022787"/>
    </source>
</evidence>
<evidence type="ECO:0000256" key="4">
    <source>
        <dbReference type="ARBA" id="ARBA00022824"/>
    </source>
</evidence>
<gene>
    <name evidence="12" type="primary">BQ5605_C033g11224</name>
    <name evidence="9" type="synonym">MDM12</name>
    <name evidence="12" type="ORF">BQ5605_C033G11224</name>
</gene>
<evidence type="ECO:0000256" key="1">
    <source>
        <dbReference type="ARBA" id="ARBA00004370"/>
    </source>
</evidence>
<evidence type="ECO:0000256" key="2">
    <source>
        <dbReference type="ARBA" id="ARBA00022448"/>
    </source>
</evidence>
<dbReference type="GO" id="GO:0032865">
    <property type="term" value="C:ERMES complex"/>
    <property type="evidence" value="ECO:0007669"/>
    <property type="project" value="UniProtKB-UniRule"/>
</dbReference>
<evidence type="ECO:0000259" key="11">
    <source>
        <dbReference type="PROSITE" id="PS51847"/>
    </source>
</evidence>
<reference evidence="12 13" key="1">
    <citation type="submission" date="2016-11" db="EMBL/GenBank/DDBJ databases">
        <authorList>
            <person name="Jaros S."/>
            <person name="Januszkiewicz K."/>
            <person name="Wedrychowicz H."/>
        </authorList>
    </citation>
    <scope>NUCLEOTIDE SEQUENCE [LARGE SCALE GENOMIC DNA]</scope>
</reference>
<dbReference type="PANTHER" id="PTHR28204:SF1">
    <property type="entry name" value="MITOCHONDRIAL DISTRIBUTION AND MORPHOLOGY PROTEIN 12"/>
    <property type="match status" value="1"/>
</dbReference>
<keyword evidence="3 9" id="KW-1000">Mitochondrion outer membrane</keyword>
<dbReference type="STRING" id="796604.A0A2X0MKJ7"/>
<keyword evidence="8 9" id="KW-0472">Membrane</keyword>
<comment type="function">
    <text evidence="9">Component of the ERMES/MDM complex, which serves as a molecular tether to connect the endoplasmic reticulum (ER) and mitochondria. Components of this complex are involved in the control of mitochondrial shape and protein biogenesis, and function in nonvesicular lipid trafficking between the ER and mitochondria. MDM12 is required for the interaction of the ER-resident membrane protein MMM1 and the outer mitochondrial membrane-resident beta-barrel protein MDM10. The MDM12-MMM1 subcomplex functions in the major beta-barrel assembly pathway that is responsible for biogenesis of all mitochondrial outer membrane beta-barrel proteins, and acts in a late step after the SAM complex. The MDM10-MDM12-MMM1 subcomplex further acts in the TOM40-specific pathway after the action of the MDM12-MMM1 complex. Essential for establishing and maintaining the structure of mitochondria and maintenance of mtDNA nucleoids.</text>
</comment>
<accession>A0A2X0MKJ7</accession>
<keyword evidence="13" id="KW-1185">Reference proteome</keyword>
<protein>
    <recommendedName>
        <fullName evidence="9">Mitochondrial distribution and morphology protein 12</fullName>
    </recommendedName>
    <alternativeName>
        <fullName evidence="9">Mitochondrial inheritance component MDM12</fullName>
    </alternativeName>
</protein>
<feature type="region of interest" description="Disordered" evidence="10">
    <location>
        <begin position="129"/>
        <end position="193"/>
    </location>
</feature>
<evidence type="ECO:0000313" key="12">
    <source>
        <dbReference type="EMBL" id="SGZ02712.1"/>
    </source>
</evidence>
<evidence type="ECO:0000256" key="7">
    <source>
        <dbReference type="ARBA" id="ARBA00023128"/>
    </source>
</evidence>
<feature type="domain" description="SMP-LTD" evidence="11">
    <location>
        <begin position="1"/>
        <end position="326"/>
    </location>
</feature>
<dbReference type="GO" id="GO:0005789">
    <property type="term" value="C:endoplasmic reticulum membrane"/>
    <property type="evidence" value="ECO:0007669"/>
    <property type="project" value="UniProtKB-SubCell"/>
</dbReference>
<dbReference type="PANTHER" id="PTHR28204">
    <property type="entry name" value="MITOCHONDRIAL DISTRIBUTION AND MORPHOLOGY PROTEIN 12"/>
    <property type="match status" value="1"/>
</dbReference>
<organism evidence="12 13">
    <name type="scientific">Microbotryum silenes-dioicae</name>
    <dbReference type="NCBI Taxonomy" id="796604"/>
    <lineage>
        <taxon>Eukaryota</taxon>
        <taxon>Fungi</taxon>
        <taxon>Dikarya</taxon>
        <taxon>Basidiomycota</taxon>
        <taxon>Pucciniomycotina</taxon>
        <taxon>Microbotryomycetes</taxon>
        <taxon>Microbotryales</taxon>
        <taxon>Microbotryaceae</taxon>
        <taxon>Microbotryum</taxon>
    </lineage>
</organism>
<feature type="region of interest" description="Disordered" evidence="10">
    <location>
        <begin position="69"/>
        <end position="114"/>
    </location>
</feature>
<keyword evidence="2" id="KW-0813">Transport</keyword>
<evidence type="ECO:0000313" key="13">
    <source>
        <dbReference type="Proteomes" id="UP000249464"/>
    </source>
</evidence>
<evidence type="ECO:0000256" key="6">
    <source>
        <dbReference type="ARBA" id="ARBA00023121"/>
    </source>
</evidence>
<dbReference type="PROSITE" id="PS51847">
    <property type="entry name" value="SMP"/>
    <property type="match status" value="1"/>
</dbReference>
<evidence type="ECO:0000256" key="8">
    <source>
        <dbReference type="ARBA" id="ARBA00023136"/>
    </source>
</evidence>
<proteinExistence type="inferred from homology"/>
<keyword evidence="5" id="KW-0445">Lipid transport</keyword>
<evidence type="ECO:0000256" key="9">
    <source>
        <dbReference type="HAMAP-Rule" id="MF_03104"/>
    </source>
</evidence>
<sequence length="340" mass="36947">MSVDLDWHALDADLTSSVVHFLSSAFSNAPRPNFIGDISVTSFSFGDTQPSIEVMDVRDIDKEFLEVEDEEEGLLDNPAVGNPRTGRESRSFEMGRQMREERSESDSARSVMGNGFGVGAIPTMTSHLRPSSALFSPGLNQTRSIASHSSPPPPPQSQRFPHEVRHNRRNLRRPSIDSQEAALPPPSTSSSPSLQIHLRVTYSGNLSIGLATSLLINYPSPKFMALPLKLSITSLAFDGVMLVAFEGDRRRLHVSFVDPNQGQGGLGVASPGARLLSGAVVESEVGQADKHVLKNVGKVEKFVVDVARASLESELIFPSVSVLCTPTSQRRHPADDIHIY</sequence>
<dbReference type="CDD" id="cd21672">
    <property type="entry name" value="SMP_Mdm12"/>
    <property type="match status" value="1"/>
</dbReference>
<dbReference type="InterPro" id="IPR027532">
    <property type="entry name" value="Mdm12"/>
</dbReference>
<dbReference type="InterPro" id="IPR031468">
    <property type="entry name" value="SMP_LBD"/>
</dbReference>
<dbReference type="GO" id="GO:0015914">
    <property type="term" value="P:phospholipid transport"/>
    <property type="evidence" value="ECO:0007669"/>
    <property type="project" value="TreeGrafter"/>
</dbReference>
<evidence type="ECO:0000256" key="5">
    <source>
        <dbReference type="ARBA" id="ARBA00023055"/>
    </source>
</evidence>
<dbReference type="HAMAP" id="MF_03104">
    <property type="entry name" value="Mdm12"/>
    <property type="match status" value="1"/>
</dbReference>
<dbReference type="EMBL" id="FQNC01000066">
    <property type="protein sequence ID" value="SGZ02712.1"/>
    <property type="molecule type" value="Genomic_DNA"/>
</dbReference>
<keyword evidence="6" id="KW-0446">Lipid-binding</keyword>